<feature type="compositionally biased region" description="Low complexity" evidence="1">
    <location>
        <begin position="39"/>
        <end position="49"/>
    </location>
</feature>
<feature type="compositionally biased region" description="Pro residues" evidence="1">
    <location>
        <begin position="1"/>
        <end position="12"/>
    </location>
</feature>
<sequence length="339" mass="36521">MSADPPKAPTPSPYYRKSTDSSYRNLLASVAAPDTDDASGQSSSQLLSSTMMLPPAPRRLATTTTESRETFVRRSPPAKRQKPFTEVLSPMLKKLAKTASRIVKRKKTASPKFCRCARGCACFPTRQKRKSTLKQAIKTIKDAAHLIGESSISTTVKLGSVKRTLSLDSTGFSTHRGDRLGYPQRSELFSPYQARPQSFYDAAQHFPIGLSARWNHGATTSSAESGLLTTRRACPTPMPVTPGQASSSSSSLLSSSGGGASFSSSSSGSSQPVPATTSAAAAPLYGVDPMHYVGLPQATSIPAGYTSTLNYQARFQMMLDELRIRQQLQQQAFQARREA</sequence>
<evidence type="ECO:0000256" key="1">
    <source>
        <dbReference type="SAM" id="MobiDB-lite"/>
    </source>
</evidence>
<dbReference type="EMBL" id="FN653147">
    <property type="protein sequence ID" value="CBY12918.1"/>
    <property type="molecule type" value="Genomic_DNA"/>
</dbReference>
<organism evidence="2">
    <name type="scientific">Oikopleura dioica</name>
    <name type="common">Tunicate</name>
    <dbReference type="NCBI Taxonomy" id="34765"/>
    <lineage>
        <taxon>Eukaryota</taxon>
        <taxon>Metazoa</taxon>
        <taxon>Chordata</taxon>
        <taxon>Tunicata</taxon>
        <taxon>Appendicularia</taxon>
        <taxon>Copelata</taxon>
        <taxon>Oikopleuridae</taxon>
        <taxon>Oikopleura</taxon>
    </lineage>
</organism>
<feature type="region of interest" description="Disordered" evidence="1">
    <location>
        <begin position="28"/>
        <end position="82"/>
    </location>
</feature>
<dbReference type="InParanoid" id="E4XT56"/>
<evidence type="ECO:0000313" key="2">
    <source>
        <dbReference type="EMBL" id="CBY12918.1"/>
    </source>
</evidence>
<protein>
    <submittedName>
        <fullName evidence="2">Uncharacterized protein</fullName>
    </submittedName>
</protein>
<reference evidence="2" key="1">
    <citation type="journal article" date="2010" name="Science">
        <title>Plasticity of animal genome architecture unmasked by rapid evolution of a pelagic tunicate.</title>
        <authorList>
            <person name="Denoeud F."/>
            <person name="Henriet S."/>
            <person name="Mungpakdee S."/>
            <person name="Aury J.M."/>
            <person name="Da Silva C."/>
            <person name="Brinkmann H."/>
            <person name="Mikhaleva J."/>
            <person name="Olsen L.C."/>
            <person name="Jubin C."/>
            <person name="Canestro C."/>
            <person name="Bouquet J.M."/>
            <person name="Danks G."/>
            <person name="Poulain J."/>
            <person name="Campsteijn C."/>
            <person name="Adamski M."/>
            <person name="Cross I."/>
            <person name="Yadetie F."/>
            <person name="Muffato M."/>
            <person name="Louis A."/>
            <person name="Butcher S."/>
            <person name="Tsagkogeorga G."/>
            <person name="Konrad A."/>
            <person name="Singh S."/>
            <person name="Jensen M.F."/>
            <person name="Cong E.H."/>
            <person name="Eikeseth-Otteraa H."/>
            <person name="Noel B."/>
            <person name="Anthouard V."/>
            <person name="Porcel B.M."/>
            <person name="Kachouri-Lafond R."/>
            <person name="Nishino A."/>
            <person name="Ugolini M."/>
            <person name="Chourrout P."/>
            <person name="Nishida H."/>
            <person name="Aasland R."/>
            <person name="Huzurbazar S."/>
            <person name="Westhof E."/>
            <person name="Delsuc F."/>
            <person name="Lehrach H."/>
            <person name="Reinhardt R."/>
            <person name="Weissenbach J."/>
            <person name="Roy S.W."/>
            <person name="Artiguenave F."/>
            <person name="Postlethwait J.H."/>
            <person name="Manak J.R."/>
            <person name="Thompson E.M."/>
            <person name="Jaillon O."/>
            <person name="Du Pasquier L."/>
            <person name="Boudinot P."/>
            <person name="Liberles D.A."/>
            <person name="Volff J.N."/>
            <person name="Philippe H."/>
            <person name="Lenhard B."/>
            <person name="Roest Crollius H."/>
            <person name="Wincker P."/>
            <person name="Chourrout D."/>
        </authorList>
    </citation>
    <scope>NUCLEOTIDE SEQUENCE [LARGE SCALE GENOMIC DNA]</scope>
</reference>
<keyword evidence="3" id="KW-1185">Reference proteome</keyword>
<dbReference type="AlphaFoldDB" id="E4XT56"/>
<gene>
    <name evidence="2" type="ORF">GSOID_T00002984001</name>
</gene>
<evidence type="ECO:0000313" key="3">
    <source>
        <dbReference type="Proteomes" id="UP000001307"/>
    </source>
</evidence>
<proteinExistence type="predicted"/>
<name>E4XT56_OIKDI</name>
<feature type="region of interest" description="Disordered" evidence="1">
    <location>
        <begin position="1"/>
        <end position="20"/>
    </location>
</feature>
<feature type="region of interest" description="Disordered" evidence="1">
    <location>
        <begin position="232"/>
        <end position="276"/>
    </location>
</feature>
<accession>E4XT56</accession>
<dbReference type="Proteomes" id="UP000001307">
    <property type="component" value="Unassembled WGS sequence"/>
</dbReference>
<feature type="compositionally biased region" description="Low complexity" evidence="1">
    <location>
        <begin position="245"/>
        <end position="276"/>
    </location>
</feature>